<organism evidence="1 2">
    <name type="scientific">Marinobacterium aestuarii</name>
    <dbReference type="NCBI Taxonomy" id="1821621"/>
    <lineage>
        <taxon>Bacteria</taxon>
        <taxon>Pseudomonadati</taxon>
        <taxon>Pseudomonadota</taxon>
        <taxon>Gammaproteobacteria</taxon>
        <taxon>Oceanospirillales</taxon>
        <taxon>Oceanospirillaceae</taxon>
        <taxon>Marinobacterium</taxon>
    </lineage>
</organism>
<evidence type="ECO:0000313" key="2">
    <source>
        <dbReference type="Proteomes" id="UP000078070"/>
    </source>
</evidence>
<dbReference type="OrthoDB" id="6706661at2"/>
<keyword evidence="2" id="KW-1185">Reference proteome</keyword>
<dbReference type="EMBL" id="CP015839">
    <property type="protein sequence ID" value="ANG62914.1"/>
    <property type="molecule type" value="Genomic_DNA"/>
</dbReference>
<dbReference type="AlphaFoldDB" id="A0A1A9EXP3"/>
<accession>A0A1A9EXP3</accession>
<proteinExistence type="predicted"/>
<evidence type="ECO:0000313" key="1">
    <source>
        <dbReference type="EMBL" id="ANG62914.1"/>
    </source>
</evidence>
<reference evidence="2" key="1">
    <citation type="submission" date="2016-05" db="EMBL/GenBank/DDBJ databases">
        <authorList>
            <person name="Baek K."/>
            <person name="Yang S.-J."/>
        </authorList>
    </citation>
    <scope>NUCLEOTIDE SEQUENCE [LARGE SCALE GENOMIC DNA]</scope>
    <source>
        <strain evidence="2">ST58-10</strain>
    </source>
</reference>
<dbReference type="RefSeq" id="WP_067381873.1">
    <property type="nucleotide sequence ID" value="NZ_CP015839.1"/>
</dbReference>
<dbReference type="KEGG" id="mars:A8C75_10735"/>
<dbReference type="STRING" id="1821621.A8C75_10735"/>
<sequence length="195" mass="22204">MAAKKLLGVLALGVMAVVLFPEGERTQNEGVLVEQLPRQAPVSRAPFDHEGYRIDALAEFEIDARVLGKERYWLDRESDLSKYDLALGWGVMSDSRVLERIDIRQSGRWYRWRSEQLPVPRQQIEHSSANMHMVPADSYVERQIASVRTGDLVRISGYLIQATGDDGWRWQSSLTRDDVGRGACEVIYVESIEIL</sequence>
<gene>
    <name evidence="1" type="ORF">A8C75_10735</name>
</gene>
<dbReference type="Proteomes" id="UP000078070">
    <property type="component" value="Chromosome"/>
</dbReference>
<name>A0A1A9EXP3_9GAMM</name>
<reference evidence="1 2" key="2">
    <citation type="journal article" date="2018" name="Int. J. Syst. Evol. Microbiol.">
        <title>Marinobacterium aestuarii sp. nov., a benzene-degrading marine bacterium isolated from estuary sediment.</title>
        <authorList>
            <person name="Bae S.S."/>
            <person name="Jung J."/>
            <person name="Chung D."/>
            <person name="Baek K."/>
        </authorList>
    </citation>
    <scope>NUCLEOTIDE SEQUENCE [LARGE SCALE GENOMIC DNA]</scope>
    <source>
        <strain evidence="1 2">ST58-10</strain>
    </source>
</reference>
<protein>
    <submittedName>
        <fullName evidence="1">Uncharacterized protein</fullName>
    </submittedName>
</protein>